<dbReference type="EC" id="2.4.2.18" evidence="9"/>
<proteinExistence type="inferred from homology"/>
<feature type="binding site" evidence="9">
    <location>
        <position position="83"/>
    </location>
    <ligand>
        <name>anthranilate</name>
        <dbReference type="ChEBI" id="CHEBI:16567"/>
        <label>1</label>
    </ligand>
</feature>
<evidence type="ECO:0000256" key="5">
    <source>
        <dbReference type="ARBA" id="ARBA00022822"/>
    </source>
</evidence>
<keyword evidence="3 9" id="KW-0328">Glycosyltransferase</keyword>
<reference evidence="12" key="1">
    <citation type="journal article" date="2014" name="Int. J. Syst. Evol. Microbiol.">
        <title>Complete genome sequence of Corynebacterium casei LMG S-19264T (=DSM 44701T), isolated from a smear-ripened cheese.</title>
        <authorList>
            <consortium name="US DOE Joint Genome Institute (JGI-PGF)"/>
            <person name="Walter F."/>
            <person name="Albersmeier A."/>
            <person name="Kalinowski J."/>
            <person name="Ruckert C."/>
        </authorList>
    </citation>
    <scope>NUCLEOTIDE SEQUENCE</scope>
    <source>
        <strain evidence="12">KCTC 12988</strain>
    </source>
</reference>
<feature type="binding site" evidence="9">
    <location>
        <position position="235"/>
    </location>
    <ligand>
        <name>Mg(2+)</name>
        <dbReference type="ChEBI" id="CHEBI:18420"/>
        <label>2</label>
    </ligand>
</feature>
<feature type="binding site" evidence="9">
    <location>
        <begin position="93"/>
        <end position="96"/>
    </location>
    <ligand>
        <name>5-phospho-alpha-D-ribose 1-diphosphate</name>
        <dbReference type="ChEBI" id="CHEBI:58017"/>
    </ligand>
</feature>
<evidence type="ECO:0000259" key="11">
    <source>
        <dbReference type="Pfam" id="PF02885"/>
    </source>
</evidence>
<evidence type="ECO:0000256" key="6">
    <source>
        <dbReference type="ARBA" id="ARBA00023141"/>
    </source>
</evidence>
<dbReference type="SUPFAM" id="SSF47648">
    <property type="entry name" value="Nucleoside phosphorylase/phosphoribosyltransferase N-terminal domain"/>
    <property type="match status" value="1"/>
</dbReference>
<comment type="similarity">
    <text evidence="8">In the C-terminal section; belongs to the anthranilate phosphoribosyltransferase family.</text>
</comment>
<feature type="domain" description="Glycosyl transferase family 3" evidence="10">
    <location>
        <begin position="77"/>
        <end position="335"/>
    </location>
</feature>
<dbReference type="AlphaFoldDB" id="A0A918WHE7"/>
<evidence type="ECO:0000256" key="9">
    <source>
        <dbReference type="HAMAP-Rule" id="MF_00211"/>
    </source>
</evidence>
<feature type="binding site" evidence="9">
    <location>
        <position position="169"/>
    </location>
    <ligand>
        <name>anthranilate</name>
        <dbReference type="ChEBI" id="CHEBI:16567"/>
        <label>2</label>
    </ligand>
</feature>
<comment type="pathway">
    <text evidence="1 9">Amino-acid biosynthesis; L-tryptophan biosynthesis; L-tryptophan from chorismate: step 2/5.</text>
</comment>
<keyword evidence="2 9" id="KW-0028">Amino-acid biosynthesis</keyword>
<dbReference type="GO" id="GO:0000162">
    <property type="term" value="P:L-tryptophan biosynthetic process"/>
    <property type="evidence" value="ECO:0007669"/>
    <property type="project" value="UniProtKB-UniRule"/>
</dbReference>
<feature type="binding site" evidence="9">
    <location>
        <position position="236"/>
    </location>
    <ligand>
        <name>Mg(2+)</name>
        <dbReference type="ChEBI" id="CHEBI:18420"/>
        <label>2</label>
    </ligand>
</feature>
<feature type="binding site" evidence="9">
    <location>
        <position position="123"/>
    </location>
    <ligand>
        <name>5-phospho-alpha-D-ribose 1-diphosphate</name>
        <dbReference type="ChEBI" id="CHEBI:58017"/>
    </ligand>
</feature>
<dbReference type="PANTHER" id="PTHR43285">
    <property type="entry name" value="ANTHRANILATE PHOSPHORIBOSYLTRANSFERASE"/>
    <property type="match status" value="1"/>
</dbReference>
<comment type="similarity">
    <text evidence="9">Belongs to the anthranilate phosphoribosyltransferase family.</text>
</comment>
<evidence type="ECO:0000313" key="12">
    <source>
        <dbReference type="EMBL" id="GHC47896.1"/>
    </source>
</evidence>
<keyword evidence="13" id="KW-1185">Reference proteome</keyword>
<feature type="domain" description="Glycosyl transferase family 3 N-terminal" evidence="11">
    <location>
        <begin position="4"/>
        <end position="63"/>
    </location>
</feature>
<comment type="function">
    <text evidence="9">Catalyzes the transfer of the phosphoribosyl group of 5-phosphorylribose-1-pyrophosphate (PRPP) to anthranilate to yield N-(5'-phosphoribosyl)-anthranilate (PRA).</text>
</comment>
<feature type="binding site" evidence="9">
    <location>
        <begin position="111"/>
        <end position="119"/>
    </location>
    <ligand>
        <name>5-phospho-alpha-D-ribose 1-diphosphate</name>
        <dbReference type="ChEBI" id="CHEBI:58017"/>
    </ligand>
</feature>
<dbReference type="RefSeq" id="WP_189568323.1">
    <property type="nucleotide sequence ID" value="NZ_BMXI01000004.1"/>
</dbReference>
<comment type="caution">
    <text evidence="12">The sequence shown here is derived from an EMBL/GenBank/DDBJ whole genome shotgun (WGS) entry which is preliminary data.</text>
</comment>
<organism evidence="12 13">
    <name type="scientific">Roseibacillus persicicus</name>
    <dbReference type="NCBI Taxonomy" id="454148"/>
    <lineage>
        <taxon>Bacteria</taxon>
        <taxon>Pseudomonadati</taxon>
        <taxon>Verrucomicrobiota</taxon>
        <taxon>Verrucomicrobiia</taxon>
        <taxon>Verrucomicrobiales</taxon>
        <taxon>Verrucomicrobiaceae</taxon>
        <taxon>Roseibacillus</taxon>
    </lineage>
</organism>
<feature type="binding site" evidence="9">
    <location>
        <begin position="86"/>
        <end position="87"/>
    </location>
    <ligand>
        <name>5-phospho-alpha-D-ribose 1-diphosphate</name>
        <dbReference type="ChEBI" id="CHEBI:58017"/>
    </ligand>
</feature>
<dbReference type="Gene3D" id="3.40.1030.10">
    <property type="entry name" value="Nucleoside phosphorylase/phosphoribosyltransferase catalytic domain"/>
    <property type="match status" value="1"/>
</dbReference>
<dbReference type="PANTHER" id="PTHR43285:SF2">
    <property type="entry name" value="ANTHRANILATE PHOSPHORIBOSYLTRANSFERASE"/>
    <property type="match status" value="1"/>
</dbReference>
<dbReference type="InterPro" id="IPR017459">
    <property type="entry name" value="Glycosyl_Trfase_fam3_N_dom"/>
</dbReference>
<comment type="cofactor">
    <cofactor evidence="9">
        <name>Mg(2+)</name>
        <dbReference type="ChEBI" id="CHEBI:18420"/>
    </cofactor>
    <text evidence="9">Binds 2 magnesium ions per monomer.</text>
</comment>
<evidence type="ECO:0000256" key="1">
    <source>
        <dbReference type="ARBA" id="ARBA00004907"/>
    </source>
</evidence>
<dbReference type="EMBL" id="BMXI01000004">
    <property type="protein sequence ID" value="GHC47896.1"/>
    <property type="molecule type" value="Genomic_DNA"/>
</dbReference>
<reference evidence="12" key="2">
    <citation type="submission" date="2020-09" db="EMBL/GenBank/DDBJ databases">
        <authorList>
            <person name="Sun Q."/>
            <person name="Kim S."/>
        </authorList>
    </citation>
    <scope>NUCLEOTIDE SEQUENCE</scope>
    <source>
        <strain evidence="12">KCTC 12988</strain>
    </source>
</reference>
<evidence type="ECO:0000256" key="4">
    <source>
        <dbReference type="ARBA" id="ARBA00022679"/>
    </source>
</evidence>
<keyword evidence="4 9" id="KW-0808">Transferase</keyword>
<keyword evidence="9" id="KW-0479">Metal-binding</keyword>
<dbReference type="GO" id="GO:0004048">
    <property type="term" value="F:anthranilate phosphoribosyltransferase activity"/>
    <property type="evidence" value="ECO:0007669"/>
    <property type="project" value="UniProtKB-UniRule"/>
</dbReference>
<evidence type="ECO:0000313" key="13">
    <source>
        <dbReference type="Proteomes" id="UP000644507"/>
    </source>
</evidence>
<evidence type="ECO:0000256" key="8">
    <source>
        <dbReference type="ARBA" id="ARBA00061188"/>
    </source>
</evidence>
<feature type="binding site" evidence="9">
    <location>
        <position position="114"/>
    </location>
    <ligand>
        <name>anthranilate</name>
        <dbReference type="ChEBI" id="CHEBI:16567"/>
        <label>1</label>
    </ligand>
</feature>
<dbReference type="SUPFAM" id="SSF52418">
    <property type="entry name" value="Nucleoside phosphorylase/phosphoribosyltransferase catalytic domain"/>
    <property type="match status" value="1"/>
</dbReference>
<dbReference type="Pfam" id="PF02885">
    <property type="entry name" value="Glycos_trans_3N"/>
    <property type="match status" value="1"/>
</dbReference>
<feature type="binding site" evidence="9">
    <location>
        <position position="236"/>
    </location>
    <ligand>
        <name>Mg(2+)</name>
        <dbReference type="ChEBI" id="CHEBI:18420"/>
        <label>1</label>
    </ligand>
</feature>
<dbReference type="InterPro" id="IPR036320">
    <property type="entry name" value="Glycosyl_Trfase_fam3_N_dom_sf"/>
</dbReference>
<gene>
    <name evidence="9 12" type="primary">trpD</name>
    <name evidence="12" type="ORF">GCM10007100_12140</name>
</gene>
<sequence length="344" mass="36395">MDTLISEVEKGQDLDERHVEASVDFLLDEGADDEKKAHFLKALAAKGETPAEIAAFVEAFLERSIPVELPPEELDGPTIDVCGTGGDGLNLFNVSTTSMFVIAAGGGVVVKHGNRGVTSKSGGADVLEALGVDIEQGPEEFRQTVRRAGVGFLYARKYHPAFKAVAPVRAQLAQEGVKTLFNLLGPLLNPCRPQCQLVGVTQRGMAPTFAEILQRLERESVWAVHGTTADGRGVDEVSLMGPTRICKSGSLQDHEDEEVSPADFGLEVASLEDLVGGDAKENAQILINILGGEEKGPRRDMVLLNAGAGLACVGLADDLGDGIEIARGLIASGEAMDRLEAMRG</sequence>
<dbReference type="FunFam" id="3.40.1030.10:FF:000002">
    <property type="entry name" value="Anthranilate phosphoribosyltransferase"/>
    <property type="match status" value="1"/>
</dbReference>
<dbReference type="Proteomes" id="UP000644507">
    <property type="component" value="Unassembled WGS sequence"/>
</dbReference>
<evidence type="ECO:0000259" key="10">
    <source>
        <dbReference type="Pfam" id="PF00591"/>
    </source>
</evidence>
<dbReference type="InterPro" id="IPR000312">
    <property type="entry name" value="Glycosyl_Trfase_fam3"/>
</dbReference>
<dbReference type="NCBIfam" id="TIGR01245">
    <property type="entry name" value="trpD"/>
    <property type="match status" value="1"/>
</dbReference>
<dbReference type="GO" id="GO:0000287">
    <property type="term" value="F:magnesium ion binding"/>
    <property type="evidence" value="ECO:0007669"/>
    <property type="project" value="UniProtKB-UniRule"/>
</dbReference>
<feature type="binding site" evidence="9">
    <location>
        <position position="95"/>
    </location>
    <ligand>
        <name>Mg(2+)</name>
        <dbReference type="ChEBI" id="CHEBI:18420"/>
        <label>1</label>
    </ligand>
</feature>
<evidence type="ECO:0000256" key="2">
    <source>
        <dbReference type="ARBA" id="ARBA00022605"/>
    </source>
</evidence>
<dbReference type="HAMAP" id="MF_00211">
    <property type="entry name" value="TrpD"/>
    <property type="match status" value="1"/>
</dbReference>
<evidence type="ECO:0000256" key="7">
    <source>
        <dbReference type="ARBA" id="ARBA00052328"/>
    </source>
</evidence>
<dbReference type="InterPro" id="IPR005940">
    <property type="entry name" value="Anthranilate_Pribosyl_Tfrase"/>
</dbReference>
<feature type="binding site" evidence="9">
    <location>
        <position position="83"/>
    </location>
    <ligand>
        <name>5-phospho-alpha-D-ribose 1-diphosphate</name>
        <dbReference type="ChEBI" id="CHEBI:58017"/>
    </ligand>
</feature>
<comment type="subunit">
    <text evidence="9">Homodimer.</text>
</comment>
<evidence type="ECO:0000256" key="3">
    <source>
        <dbReference type="ARBA" id="ARBA00022676"/>
    </source>
</evidence>
<dbReference type="InterPro" id="IPR035902">
    <property type="entry name" value="Nuc_phospho_transferase"/>
</dbReference>
<keyword evidence="6 9" id="KW-0057">Aromatic amino acid biosynthesis</keyword>
<comment type="catalytic activity">
    <reaction evidence="7 9">
        <text>N-(5-phospho-beta-D-ribosyl)anthranilate + diphosphate = 5-phospho-alpha-D-ribose 1-diphosphate + anthranilate</text>
        <dbReference type="Rhea" id="RHEA:11768"/>
        <dbReference type="ChEBI" id="CHEBI:16567"/>
        <dbReference type="ChEBI" id="CHEBI:18277"/>
        <dbReference type="ChEBI" id="CHEBI:33019"/>
        <dbReference type="ChEBI" id="CHEBI:58017"/>
        <dbReference type="EC" id="2.4.2.18"/>
    </reaction>
</comment>
<dbReference type="Pfam" id="PF00591">
    <property type="entry name" value="Glycos_transf_3"/>
    <property type="match status" value="1"/>
</dbReference>
<accession>A0A918WHE7</accession>
<keyword evidence="9" id="KW-0460">Magnesium</keyword>
<name>A0A918WHE7_9BACT</name>
<dbReference type="Gene3D" id="1.20.970.10">
    <property type="entry name" value="Transferase, Pyrimidine Nucleoside Phosphorylase, Chain C"/>
    <property type="match status" value="1"/>
</dbReference>
<protein>
    <recommendedName>
        <fullName evidence="9">Anthranilate phosphoribosyltransferase</fullName>
        <ecNumber evidence="9">2.4.2.18</ecNumber>
    </recommendedName>
</protein>
<comment type="caution">
    <text evidence="9">Lacks conserved residue(s) required for the propagation of feature annotation.</text>
</comment>
<keyword evidence="5 9" id="KW-0822">Tryptophan biosynthesis</keyword>
<dbReference type="GO" id="GO:0005829">
    <property type="term" value="C:cytosol"/>
    <property type="evidence" value="ECO:0007669"/>
    <property type="project" value="TreeGrafter"/>
</dbReference>